<dbReference type="InterPro" id="IPR028250">
    <property type="entry name" value="DsbDN"/>
</dbReference>
<sequence length="285" mass="30671">MMSQARVILARAQKACNGQKMKTKLLLLVAVIAFATPANAANSDWTKTPGGSVRLIIDNPTQPTAEVRGAIQINLDPGWKTYWREPGDAGVPPELDLAKSSNIKGYALSFPTPHRFDDGNTHWAGYKKPVALPVTLTLTDPAKPAHLKGHAFLGICETICIPVTVEFDISIDNTPSDALTKTQVATAFEQLPGEASATFRARTAVRKDDRVRVTVDLPANEPEPDIFVAGDGVIVLGMSKLKYREANSAVFSVPIVAGKDKKNIPLNYTLVQGDKAVSGVVDMQD</sequence>
<feature type="signal peptide" evidence="1">
    <location>
        <begin position="1"/>
        <end position="40"/>
    </location>
</feature>
<evidence type="ECO:0000313" key="3">
    <source>
        <dbReference type="EMBL" id="PIO42033.1"/>
    </source>
</evidence>
<accession>A0A2N9VRB5</accession>
<dbReference type="EMBL" id="MZMT01000053">
    <property type="protein sequence ID" value="PIO42033.1"/>
    <property type="molecule type" value="Genomic_DNA"/>
</dbReference>
<feature type="domain" description="Thiol:disulfide interchange protein DsbD N-terminal" evidence="2">
    <location>
        <begin position="63"/>
        <end position="167"/>
    </location>
</feature>
<comment type="caution">
    <text evidence="3">The sequence shown here is derived from an EMBL/GenBank/DDBJ whole genome shotgun (WGS) entry which is preliminary data.</text>
</comment>
<dbReference type="Proteomes" id="UP000232163">
    <property type="component" value="Unassembled WGS sequence"/>
</dbReference>
<evidence type="ECO:0000313" key="4">
    <source>
        <dbReference type="Proteomes" id="UP000232163"/>
    </source>
</evidence>
<organism evidence="3 4">
    <name type="scientific">Phyllobacterium zundukense</name>
    <dbReference type="NCBI Taxonomy" id="1867719"/>
    <lineage>
        <taxon>Bacteria</taxon>
        <taxon>Pseudomonadati</taxon>
        <taxon>Pseudomonadota</taxon>
        <taxon>Alphaproteobacteria</taxon>
        <taxon>Hyphomicrobiales</taxon>
        <taxon>Phyllobacteriaceae</taxon>
        <taxon>Phyllobacterium</taxon>
    </lineage>
</organism>
<proteinExistence type="predicted"/>
<gene>
    <name evidence="3" type="ORF">B5P45_23575</name>
</gene>
<feature type="chain" id="PRO_5014919095" description="Thiol:disulfide interchange protein DsbD N-terminal domain-containing protein" evidence="1">
    <location>
        <begin position="41"/>
        <end position="285"/>
    </location>
</feature>
<dbReference type="Pfam" id="PF11412">
    <property type="entry name" value="DsbD_N"/>
    <property type="match status" value="1"/>
</dbReference>
<keyword evidence="4" id="KW-1185">Reference proteome</keyword>
<dbReference type="AlphaFoldDB" id="A0A2N9VRB5"/>
<protein>
    <recommendedName>
        <fullName evidence="2">Thiol:disulfide interchange protein DsbD N-terminal domain-containing protein</fullName>
    </recommendedName>
</protein>
<name>A0A2N9VRB5_9HYPH</name>
<reference evidence="3 4" key="1">
    <citation type="journal article" date="2017" name="Int J Environ Stud">
        <title>Does the Miocene-Pliocene relict legume Oxytropis triphylla form nitrogen-fixing nodules with a combination of bacterial strains?</title>
        <authorList>
            <person name="Safronova V."/>
            <person name="Belimov A."/>
            <person name="Sazanova A."/>
            <person name="Kuznetsova I."/>
            <person name="Popova J."/>
            <person name="Andronov E."/>
            <person name="Verkhozina A."/>
            <person name="Tikhonovich I."/>
        </authorList>
    </citation>
    <scope>NUCLEOTIDE SEQUENCE [LARGE SCALE GENOMIC DNA]</scope>
    <source>
        <strain evidence="3 4">Tri-38</strain>
    </source>
</reference>
<evidence type="ECO:0000256" key="1">
    <source>
        <dbReference type="SAM" id="SignalP"/>
    </source>
</evidence>
<evidence type="ECO:0000259" key="2">
    <source>
        <dbReference type="Pfam" id="PF11412"/>
    </source>
</evidence>
<keyword evidence="1" id="KW-0732">Signal</keyword>